<evidence type="ECO:0000313" key="2">
    <source>
        <dbReference type="Proteomes" id="UP000252733"/>
    </source>
</evidence>
<keyword evidence="2" id="KW-1185">Reference proteome</keyword>
<reference evidence="1 2" key="1">
    <citation type="submission" date="2018-07" db="EMBL/GenBank/DDBJ databases">
        <title>Freshwater and sediment microbial communities from various areas in North America, analyzing microbe dynamics in response to fracking.</title>
        <authorList>
            <person name="Lamendella R."/>
        </authorList>
    </citation>
    <scope>NUCLEOTIDE SEQUENCE [LARGE SCALE GENOMIC DNA]</scope>
    <source>
        <strain evidence="1 2">160A</strain>
    </source>
</reference>
<proteinExistence type="predicted"/>
<evidence type="ECO:0000313" key="1">
    <source>
        <dbReference type="EMBL" id="RCW29991.1"/>
    </source>
</evidence>
<dbReference type="Proteomes" id="UP000252733">
    <property type="component" value="Unassembled WGS sequence"/>
</dbReference>
<dbReference type="RefSeq" id="WP_106154451.1">
    <property type="nucleotide sequence ID" value="NZ_PVTS01000020.1"/>
</dbReference>
<sequence>MANKDDWDYEEDAFWVLEDALGQVSDLCYEILHSNLSITAAMMAPLLSSTTDELLEHIENGTLNQFVEASPGIDPTTVSVDQTDLKAREKARKAIYDAKKIILSQINNNSPSARINLELNHYSKNNLLQGKFRVLQLSRFLLTPADLVDFMIKDEQADPDPGIEFIEDFFASNGYLSSGYYSILTHAIDFDIYKLSEIHYAYWKEVIDIFGSVSIYKDVFPNQTRFMDILTSVNLKNGETSCSKNSFYKKKKRYHVEDYVLDIPEQKIQAIEKKYNAKLPVSRRFIFPETEFTKKDNRIEFFEVKTLVFNYEELLGMDELNGLRNASMELFELISGVNRKAVAWLSEEALNDENAPARTVHFSNIENYSQHIMKRQFGITGNNPNGTVFPDPRGSEELVYTGIVSDEWSPFYYKVYAMPYETIRGIHCEIEPDKMPTAVLKYIRINEYGDIHSIKLNNPTELSPEPFNSDGTLNRAYVNSDRKIRSGLLKSVYTSDNEKADIMRMSIHQGQKDFINHPVTKGTIFVLTSVITAGMMQGVAAGSRMLSRNAFKAAAKKALLGSGKLSAKTILSKAVVSVGYQTITQEGQVNLFTVIGDSFFTPFVGAALGNVFTVKYSILDWEIIEFDTIFKKNTDTKTLLAVITRTLIAGTLHKYGGETIKSSNFIFDTSTQVVIKSNENAIIQGLGKLIEQ</sequence>
<comment type="caution">
    <text evidence="1">The sequence shown here is derived from an EMBL/GenBank/DDBJ whole genome shotgun (WGS) entry which is preliminary data.</text>
</comment>
<organism evidence="1 2">
    <name type="scientific">Marinilabilia salmonicolor</name>
    <dbReference type="NCBI Taxonomy" id="989"/>
    <lineage>
        <taxon>Bacteria</taxon>
        <taxon>Pseudomonadati</taxon>
        <taxon>Bacteroidota</taxon>
        <taxon>Bacteroidia</taxon>
        <taxon>Marinilabiliales</taxon>
        <taxon>Marinilabiliaceae</taxon>
        <taxon>Marinilabilia</taxon>
    </lineage>
</organism>
<accession>A0A2T0X628</accession>
<dbReference type="AlphaFoldDB" id="A0A2T0X628"/>
<protein>
    <submittedName>
        <fullName evidence="1">Uncharacterized protein</fullName>
    </submittedName>
</protein>
<dbReference type="EMBL" id="QPIZ01000024">
    <property type="protein sequence ID" value="RCW29991.1"/>
    <property type="molecule type" value="Genomic_DNA"/>
</dbReference>
<gene>
    <name evidence="1" type="ORF">DFO77_1242</name>
</gene>
<name>A0A2T0X628_9BACT</name>